<name>A0A3P7NQS5_DIBLA</name>
<dbReference type="Pfam" id="PF08033">
    <property type="entry name" value="Sec23_BS"/>
    <property type="match status" value="1"/>
</dbReference>
<dbReference type="PANTHER" id="PTHR13803:SF39">
    <property type="entry name" value="SECRETORY 24AB, ISOFORM A"/>
    <property type="match status" value="1"/>
</dbReference>
<dbReference type="GO" id="GO:0030127">
    <property type="term" value="C:COPII vesicle coat"/>
    <property type="evidence" value="ECO:0007669"/>
    <property type="project" value="TreeGrafter"/>
</dbReference>
<sequence>MAESLRRDLIRYLTRRIGFEAVLRIRCTRGLNIQNFYGCFFVRSVDLLSLPNVNPDAGYAMQLEMTESLEEFQFVVLQVSIDLFLSFTTLFPAKRYPPSPLPGWLVGSPFLIRGSHRSPNWVQLGDEGRPRPRPA</sequence>
<evidence type="ECO:0000313" key="3">
    <source>
        <dbReference type="Proteomes" id="UP000281553"/>
    </source>
</evidence>
<reference evidence="2 3" key="1">
    <citation type="submission" date="2018-11" db="EMBL/GenBank/DDBJ databases">
        <authorList>
            <consortium name="Pathogen Informatics"/>
        </authorList>
    </citation>
    <scope>NUCLEOTIDE SEQUENCE [LARGE SCALE GENOMIC DNA]</scope>
</reference>
<gene>
    <name evidence="2" type="ORF">DILT_LOCUS17527</name>
</gene>
<dbReference type="GO" id="GO:0000149">
    <property type="term" value="F:SNARE binding"/>
    <property type="evidence" value="ECO:0007669"/>
    <property type="project" value="TreeGrafter"/>
</dbReference>
<dbReference type="InterPro" id="IPR050550">
    <property type="entry name" value="SEC23_SEC24_subfamily"/>
</dbReference>
<dbReference type="EMBL" id="UYRU01092435">
    <property type="protein sequence ID" value="VDN38108.1"/>
    <property type="molecule type" value="Genomic_DNA"/>
</dbReference>
<protein>
    <recommendedName>
        <fullName evidence="1">Sec23/Sec24 beta-sandwich domain-containing protein</fullName>
    </recommendedName>
</protein>
<dbReference type="SUPFAM" id="SSF81995">
    <property type="entry name" value="beta-sandwich domain of Sec23/24"/>
    <property type="match status" value="1"/>
</dbReference>
<evidence type="ECO:0000259" key="1">
    <source>
        <dbReference type="Pfam" id="PF08033"/>
    </source>
</evidence>
<dbReference type="GO" id="GO:0070971">
    <property type="term" value="C:endoplasmic reticulum exit site"/>
    <property type="evidence" value="ECO:0007669"/>
    <property type="project" value="TreeGrafter"/>
</dbReference>
<feature type="domain" description="Sec23/Sec24 beta-sandwich" evidence="1">
    <location>
        <begin position="18"/>
        <end position="80"/>
    </location>
</feature>
<evidence type="ECO:0000313" key="2">
    <source>
        <dbReference type="EMBL" id="VDN38108.1"/>
    </source>
</evidence>
<dbReference type="GO" id="GO:0008270">
    <property type="term" value="F:zinc ion binding"/>
    <property type="evidence" value="ECO:0007669"/>
    <property type="project" value="TreeGrafter"/>
</dbReference>
<dbReference type="Proteomes" id="UP000281553">
    <property type="component" value="Unassembled WGS sequence"/>
</dbReference>
<dbReference type="Gene3D" id="2.60.40.1670">
    <property type="entry name" value="beta-sandwich domain of Sec23/24"/>
    <property type="match status" value="1"/>
</dbReference>
<accession>A0A3P7NQS5</accession>
<dbReference type="GO" id="GO:0090110">
    <property type="term" value="P:COPII-coated vesicle cargo loading"/>
    <property type="evidence" value="ECO:0007669"/>
    <property type="project" value="TreeGrafter"/>
</dbReference>
<dbReference type="PANTHER" id="PTHR13803">
    <property type="entry name" value="SEC24-RELATED PROTEIN"/>
    <property type="match status" value="1"/>
</dbReference>
<keyword evidence="3" id="KW-1185">Reference proteome</keyword>
<dbReference type="InterPro" id="IPR012990">
    <property type="entry name" value="Beta-sandwich_Sec23_24"/>
</dbReference>
<dbReference type="OrthoDB" id="49016at2759"/>
<dbReference type="AlphaFoldDB" id="A0A3P7NQS5"/>
<proteinExistence type="predicted"/>
<organism evidence="2 3">
    <name type="scientific">Dibothriocephalus latus</name>
    <name type="common">Fish tapeworm</name>
    <name type="synonym">Diphyllobothrium latum</name>
    <dbReference type="NCBI Taxonomy" id="60516"/>
    <lineage>
        <taxon>Eukaryota</taxon>
        <taxon>Metazoa</taxon>
        <taxon>Spiralia</taxon>
        <taxon>Lophotrochozoa</taxon>
        <taxon>Platyhelminthes</taxon>
        <taxon>Cestoda</taxon>
        <taxon>Eucestoda</taxon>
        <taxon>Diphyllobothriidea</taxon>
        <taxon>Diphyllobothriidae</taxon>
        <taxon>Dibothriocephalus</taxon>
    </lineage>
</organism>